<dbReference type="PANTHER" id="PTHR48111:SF36">
    <property type="entry name" value="TRANSCRIPTIONAL REGULATORY PROTEIN CUTR"/>
    <property type="match status" value="1"/>
</dbReference>
<proteinExistence type="predicted"/>
<dbReference type="GO" id="GO:0032993">
    <property type="term" value="C:protein-DNA complex"/>
    <property type="evidence" value="ECO:0007669"/>
    <property type="project" value="TreeGrafter"/>
</dbReference>
<evidence type="ECO:0000313" key="7">
    <source>
        <dbReference type="Proteomes" id="UP000193077"/>
    </source>
</evidence>
<feature type="DNA-binding region" description="OmpR/PhoB-type" evidence="3">
    <location>
        <begin position="153"/>
        <end position="249"/>
    </location>
</feature>
<dbReference type="InterPro" id="IPR011006">
    <property type="entry name" value="CheY-like_superfamily"/>
</dbReference>
<evidence type="ECO:0000259" key="5">
    <source>
        <dbReference type="PROSITE" id="PS51755"/>
    </source>
</evidence>
<evidence type="ECO:0000313" key="6">
    <source>
        <dbReference type="EMBL" id="SLN35564.1"/>
    </source>
</evidence>
<dbReference type="Pfam" id="PF00486">
    <property type="entry name" value="Trans_reg_C"/>
    <property type="match status" value="1"/>
</dbReference>
<dbReference type="Gene3D" id="1.10.10.10">
    <property type="entry name" value="Winged helix-like DNA-binding domain superfamily/Winged helix DNA-binding domain"/>
    <property type="match status" value="1"/>
</dbReference>
<dbReference type="SUPFAM" id="SSF52172">
    <property type="entry name" value="CheY-like"/>
    <property type="match status" value="1"/>
</dbReference>
<accession>A0A1Y5S9M3</accession>
<dbReference type="GO" id="GO:0006355">
    <property type="term" value="P:regulation of DNA-templated transcription"/>
    <property type="evidence" value="ECO:0007669"/>
    <property type="project" value="InterPro"/>
</dbReference>
<dbReference type="InterPro" id="IPR036388">
    <property type="entry name" value="WH-like_DNA-bd_sf"/>
</dbReference>
<dbReference type="GO" id="GO:0000976">
    <property type="term" value="F:transcription cis-regulatory region binding"/>
    <property type="evidence" value="ECO:0007669"/>
    <property type="project" value="TreeGrafter"/>
</dbReference>
<dbReference type="Pfam" id="PF00072">
    <property type="entry name" value="Response_reg"/>
    <property type="match status" value="1"/>
</dbReference>
<dbReference type="CDD" id="cd00383">
    <property type="entry name" value="trans_reg_C"/>
    <property type="match status" value="1"/>
</dbReference>
<evidence type="ECO:0000259" key="4">
    <source>
        <dbReference type="PROSITE" id="PS50110"/>
    </source>
</evidence>
<dbReference type="InterPro" id="IPR001867">
    <property type="entry name" value="OmpR/PhoB-type_DNA-bd"/>
</dbReference>
<keyword evidence="2" id="KW-0597">Phosphoprotein</keyword>
<sequence>MIAKLYGVDSPVDLLIMGDQPCAKLADPDMRIAIVEDNETLANAIAYRLRDRGHAVDVLHDGELADDFLAQDGADLVVLDINLPRRSGLDILSALRARGDGTPVILLTARSETSDRVAGLDTGADDYLVKPFEMDELEARIRALSRRKDLDYGAQEVLGSVTFDRSTRQVSAQGTALDIPRKELAVLECLAERRGRIVSKAQLIEHVYGVGADVDDSAIEPHVSRLRKRLAPHGVGIKTARGLGYLLEVNG</sequence>
<dbReference type="SMART" id="SM00448">
    <property type="entry name" value="REC"/>
    <property type="match status" value="1"/>
</dbReference>
<feature type="domain" description="OmpR/PhoB-type" evidence="5">
    <location>
        <begin position="153"/>
        <end position="249"/>
    </location>
</feature>
<dbReference type="EMBL" id="FWFO01000001">
    <property type="protein sequence ID" value="SLN35564.1"/>
    <property type="molecule type" value="Genomic_DNA"/>
</dbReference>
<keyword evidence="1 3" id="KW-0238">DNA-binding</keyword>
<dbReference type="Gene3D" id="6.10.250.690">
    <property type="match status" value="1"/>
</dbReference>
<dbReference type="GO" id="GO:0005829">
    <property type="term" value="C:cytosol"/>
    <property type="evidence" value="ECO:0007669"/>
    <property type="project" value="TreeGrafter"/>
</dbReference>
<evidence type="ECO:0000256" key="2">
    <source>
        <dbReference type="PROSITE-ProRule" id="PRU00169"/>
    </source>
</evidence>
<protein>
    <submittedName>
        <fullName evidence="6">Transcriptional regulatory protein tctD</fullName>
    </submittedName>
</protein>
<evidence type="ECO:0000256" key="1">
    <source>
        <dbReference type="ARBA" id="ARBA00023125"/>
    </source>
</evidence>
<dbReference type="GO" id="GO:0000156">
    <property type="term" value="F:phosphorelay response regulator activity"/>
    <property type="evidence" value="ECO:0007669"/>
    <property type="project" value="TreeGrafter"/>
</dbReference>
<feature type="domain" description="Response regulatory" evidence="4">
    <location>
        <begin position="31"/>
        <end position="145"/>
    </location>
</feature>
<dbReference type="InterPro" id="IPR001789">
    <property type="entry name" value="Sig_transdc_resp-reg_receiver"/>
</dbReference>
<organism evidence="6 7">
    <name type="scientific">Falsiruegeria litorea R37</name>
    <dbReference type="NCBI Taxonomy" id="1200284"/>
    <lineage>
        <taxon>Bacteria</taxon>
        <taxon>Pseudomonadati</taxon>
        <taxon>Pseudomonadota</taxon>
        <taxon>Alphaproteobacteria</taxon>
        <taxon>Rhodobacterales</taxon>
        <taxon>Roseobacteraceae</taxon>
        <taxon>Falsiruegeria</taxon>
    </lineage>
</organism>
<dbReference type="Gene3D" id="3.40.50.2300">
    <property type="match status" value="1"/>
</dbReference>
<dbReference type="Proteomes" id="UP000193077">
    <property type="component" value="Unassembled WGS sequence"/>
</dbReference>
<name>A0A1Y5S9M3_9RHOB</name>
<dbReference type="SMART" id="SM00862">
    <property type="entry name" value="Trans_reg_C"/>
    <property type="match status" value="1"/>
</dbReference>
<gene>
    <name evidence="6" type="primary">tctD_1</name>
    <name evidence="6" type="ORF">TRL7639_01683</name>
</gene>
<reference evidence="6 7" key="1">
    <citation type="submission" date="2017-03" db="EMBL/GenBank/DDBJ databases">
        <authorList>
            <person name="Afonso C.L."/>
            <person name="Miller P.J."/>
            <person name="Scott M.A."/>
            <person name="Spackman E."/>
            <person name="Goraichik I."/>
            <person name="Dimitrov K.M."/>
            <person name="Suarez D.L."/>
            <person name="Swayne D.E."/>
        </authorList>
    </citation>
    <scope>NUCLEOTIDE SEQUENCE [LARGE SCALE GENOMIC DNA]</scope>
    <source>
        <strain evidence="6 7">CECT 7639</strain>
    </source>
</reference>
<dbReference type="PANTHER" id="PTHR48111">
    <property type="entry name" value="REGULATOR OF RPOS"/>
    <property type="match status" value="1"/>
</dbReference>
<dbReference type="AlphaFoldDB" id="A0A1Y5S9M3"/>
<dbReference type="PROSITE" id="PS50110">
    <property type="entry name" value="RESPONSE_REGULATORY"/>
    <property type="match status" value="1"/>
</dbReference>
<keyword evidence="7" id="KW-1185">Reference proteome</keyword>
<dbReference type="PROSITE" id="PS51755">
    <property type="entry name" value="OMPR_PHOB"/>
    <property type="match status" value="1"/>
</dbReference>
<evidence type="ECO:0000256" key="3">
    <source>
        <dbReference type="PROSITE-ProRule" id="PRU01091"/>
    </source>
</evidence>
<feature type="modified residue" description="4-aspartylphosphate" evidence="2">
    <location>
        <position position="80"/>
    </location>
</feature>
<dbReference type="InterPro" id="IPR039420">
    <property type="entry name" value="WalR-like"/>
</dbReference>